<feature type="compositionally biased region" description="Acidic residues" evidence="1">
    <location>
        <begin position="410"/>
        <end position="426"/>
    </location>
</feature>
<organism evidence="3 4">
    <name type="scientific">Mikania micrantha</name>
    <name type="common">bitter vine</name>
    <dbReference type="NCBI Taxonomy" id="192012"/>
    <lineage>
        <taxon>Eukaryota</taxon>
        <taxon>Viridiplantae</taxon>
        <taxon>Streptophyta</taxon>
        <taxon>Embryophyta</taxon>
        <taxon>Tracheophyta</taxon>
        <taxon>Spermatophyta</taxon>
        <taxon>Magnoliopsida</taxon>
        <taxon>eudicotyledons</taxon>
        <taxon>Gunneridae</taxon>
        <taxon>Pentapetalae</taxon>
        <taxon>asterids</taxon>
        <taxon>campanulids</taxon>
        <taxon>Asterales</taxon>
        <taxon>Asteraceae</taxon>
        <taxon>Asteroideae</taxon>
        <taxon>Heliantheae alliance</taxon>
        <taxon>Eupatorieae</taxon>
        <taxon>Mikania</taxon>
    </lineage>
</organism>
<sequence length="457" mass="52262">MAINYTSGPLVNDVLFLAGTHRADYIFQKHDEIRDGGLLRIRRADEKLWVYLRKNPITENVLQYIRLAGFSGIIECEYRRLDSALISALVERNLCKATNINTIEIGGATMLLQLWAWERIPSMAPRSFQQIDWNKSYGARWVGPLTFRDTASHVVSTYRSELNSLSEFQFIWRPYDDILHQLPNICRNGQNCWRIASQHYMMCYRSRTVLYTSNPTHIDKSPHVFPNDGGSVQMLMDGMSQVYQISNEDPVRDLAGRYMEYANTRHHMSYQPTYESQSVGAQVPPMTQRVRRRGRGANVGQTNPTDQMVYRPTIPSHNTHVGESSQFTIPNFDLLGSPFAFDNMQMGGSSSHFDPTPQVDFTSPAFQMPCYNNLDSLSTPYFQPDSYQRPTRQQHSQQINIDLNLEFEDQVEDEELEDESEDDEMGSQDVGSSSSMPIARRKQPRKNAGVGRGCGTH</sequence>
<protein>
    <recommendedName>
        <fullName evidence="2">Aminotransferase-like plant mobile domain-containing protein</fullName>
    </recommendedName>
</protein>
<feature type="region of interest" description="Disordered" evidence="1">
    <location>
        <begin position="410"/>
        <end position="457"/>
    </location>
</feature>
<gene>
    <name evidence="3" type="ORF">E3N88_10544</name>
</gene>
<dbReference type="InterPro" id="IPR019557">
    <property type="entry name" value="AminoTfrase-like_pln_mobile"/>
</dbReference>
<evidence type="ECO:0000256" key="1">
    <source>
        <dbReference type="SAM" id="MobiDB-lite"/>
    </source>
</evidence>
<comment type="caution">
    <text evidence="3">The sequence shown here is derived from an EMBL/GenBank/DDBJ whole genome shotgun (WGS) entry which is preliminary data.</text>
</comment>
<dbReference type="GO" id="GO:0010073">
    <property type="term" value="P:meristem maintenance"/>
    <property type="evidence" value="ECO:0007669"/>
    <property type="project" value="InterPro"/>
</dbReference>
<proteinExistence type="predicted"/>
<evidence type="ECO:0000313" key="3">
    <source>
        <dbReference type="EMBL" id="KAD6119273.1"/>
    </source>
</evidence>
<dbReference type="Pfam" id="PF10536">
    <property type="entry name" value="PMD"/>
    <property type="match status" value="1"/>
</dbReference>
<accession>A0A5N6PB48</accession>
<evidence type="ECO:0000313" key="4">
    <source>
        <dbReference type="Proteomes" id="UP000326396"/>
    </source>
</evidence>
<keyword evidence="4" id="KW-1185">Reference proteome</keyword>
<feature type="region of interest" description="Disordered" evidence="1">
    <location>
        <begin position="292"/>
        <end position="311"/>
    </location>
</feature>
<reference evidence="3 4" key="1">
    <citation type="submission" date="2019-05" db="EMBL/GenBank/DDBJ databases">
        <title>Mikania micrantha, genome provides insights into the molecular mechanism of rapid growth.</title>
        <authorList>
            <person name="Liu B."/>
        </authorList>
    </citation>
    <scope>NUCLEOTIDE SEQUENCE [LARGE SCALE GENOMIC DNA]</scope>
    <source>
        <strain evidence="3">NLD-2019</strain>
        <tissue evidence="3">Leaf</tissue>
    </source>
</reference>
<dbReference type="InterPro" id="IPR044824">
    <property type="entry name" value="MAIN-like"/>
</dbReference>
<dbReference type="AlphaFoldDB" id="A0A5N6PB48"/>
<evidence type="ECO:0000259" key="2">
    <source>
        <dbReference type="Pfam" id="PF10536"/>
    </source>
</evidence>
<dbReference type="Proteomes" id="UP000326396">
    <property type="component" value="Linkage Group LG13"/>
</dbReference>
<dbReference type="EMBL" id="SZYD01000005">
    <property type="protein sequence ID" value="KAD6119273.1"/>
    <property type="molecule type" value="Genomic_DNA"/>
</dbReference>
<dbReference type="OrthoDB" id="1751334at2759"/>
<dbReference type="PANTHER" id="PTHR46033">
    <property type="entry name" value="PROTEIN MAIN-LIKE 2"/>
    <property type="match status" value="1"/>
</dbReference>
<feature type="domain" description="Aminotransferase-like plant mobile" evidence="2">
    <location>
        <begin position="88"/>
        <end position="198"/>
    </location>
</feature>
<dbReference type="PANTHER" id="PTHR46033:SF8">
    <property type="entry name" value="PROTEIN MAINTENANCE OF MERISTEMS-LIKE"/>
    <property type="match status" value="1"/>
</dbReference>
<name>A0A5N6PB48_9ASTR</name>